<dbReference type="PANTHER" id="PTHR43056">
    <property type="entry name" value="PEPTIDASE S9 PROLYL OLIGOPEPTIDASE"/>
    <property type="match status" value="1"/>
</dbReference>
<feature type="domain" description="Xaa-Pro dipeptidyl-peptidase C-terminal" evidence="2">
    <location>
        <begin position="292"/>
        <end position="524"/>
    </location>
</feature>
<dbReference type="InterPro" id="IPR000383">
    <property type="entry name" value="Xaa-Pro-like_dom"/>
</dbReference>
<protein>
    <recommendedName>
        <fullName evidence="2">Xaa-Pro dipeptidyl-peptidase C-terminal domain-containing protein</fullName>
    </recommendedName>
</protein>
<dbReference type="InterPro" id="IPR050585">
    <property type="entry name" value="Xaa-Pro_dipeptidyl-ppase/CocE"/>
</dbReference>
<dbReference type="Pfam" id="PF08530">
    <property type="entry name" value="PepX_C"/>
    <property type="match status" value="1"/>
</dbReference>
<proteinExistence type="predicted"/>
<accession>A0A839QKV3</accession>
<organism evidence="3 4">
    <name type="scientific">Paeniglutamicibacter cryotolerans</name>
    <dbReference type="NCBI Taxonomy" id="670079"/>
    <lineage>
        <taxon>Bacteria</taxon>
        <taxon>Bacillati</taxon>
        <taxon>Actinomycetota</taxon>
        <taxon>Actinomycetes</taxon>
        <taxon>Micrococcales</taxon>
        <taxon>Micrococcaceae</taxon>
        <taxon>Paeniglutamicibacter</taxon>
    </lineage>
</organism>
<evidence type="ECO:0000259" key="2">
    <source>
        <dbReference type="SMART" id="SM00939"/>
    </source>
</evidence>
<dbReference type="InterPro" id="IPR029058">
    <property type="entry name" value="AB_hydrolase_fold"/>
</dbReference>
<sequence>MKYIDALPHQTLVEDAWIPLGDGTRLHARIWRPRDAEAHPVPGLLEYLPYRLDDWTSPRDNERHPYYAGHGYASVRVDIRGTGSSDGIFVDEYSAQEQADGLEVIAWIAAQPWCTGSLGMFGISWGGFNALQLAGHAPAALKAIVTVCSTDDRYDNDVHYMGGALLGIDMASWGGTMFAFNSRPPRPEVVGEGWVEQWRERLENTRPMTGTWLGHQERDDYWRFGSVCEDYSSITAAVLAVGGWHDPYRDAVLRLVENLDAPVRGIIGPWSHQYPDRGYAPGPGINFLRETLAWWDHWLKDIDNGADQGPKLLAFLPEGEPPATHYEQRRGSWLGLEGWPTAAVTGRRQALSEGSCNVPVGNGVVLVRTAQQTGADAGRYFPFGNATDLPPDQRAEDGRSVCIDFTAASTATRILGNALVRLRISTDQPEANIVARLCDVAPDGSSTLVSRGVLNLNKREGREKAVPMPVGQFVDVEFDLVGIGYVIAPGHAIRLALSSTYWPWIWPPAIEPALEVALGASSLELPVLAGDPVTLGTSSGLIRGIGFGEPEQAPPLPVEYLENDGGRVDPTFVAPSQRRVTHDVETGQWVLDADPGYGGSRRYPDGLVFTEYSRETYTITEGDPLSGSARSAWSIALANEGWSARLETESVLGSGSGSFLLSNSVTAWATVGDGDEQLVAEREWIEAIPRTST</sequence>
<dbReference type="NCBIfam" id="TIGR00976">
    <property type="entry name" value="CocE_NonD"/>
    <property type="match status" value="1"/>
</dbReference>
<gene>
    <name evidence="3" type="ORF">E9229_003076</name>
</gene>
<dbReference type="Gene3D" id="2.60.120.260">
    <property type="entry name" value="Galactose-binding domain-like"/>
    <property type="match status" value="1"/>
</dbReference>
<evidence type="ECO:0000313" key="4">
    <source>
        <dbReference type="Proteomes" id="UP000523000"/>
    </source>
</evidence>
<dbReference type="EMBL" id="JACHVS010000002">
    <property type="protein sequence ID" value="MBB2996829.1"/>
    <property type="molecule type" value="Genomic_DNA"/>
</dbReference>
<evidence type="ECO:0000313" key="3">
    <source>
        <dbReference type="EMBL" id="MBB2996829.1"/>
    </source>
</evidence>
<dbReference type="InterPro" id="IPR008979">
    <property type="entry name" value="Galactose-bd-like_sf"/>
</dbReference>
<dbReference type="InterPro" id="IPR013736">
    <property type="entry name" value="Xaa-Pro_dipept_C"/>
</dbReference>
<reference evidence="3 4" key="1">
    <citation type="submission" date="2020-08" db="EMBL/GenBank/DDBJ databases">
        <title>Sequencing the genomes of 1000 actinobacteria strains.</title>
        <authorList>
            <person name="Klenk H.-P."/>
        </authorList>
    </citation>
    <scope>NUCLEOTIDE SEQUENCE [LARGE SCALE GENOMIC DNA]</scope>
    <source>
        <strain evidence="3 4">DSM 22826</strain>
    </source>
</reference>
<dbReference type="SMART" id="SM00939">
    <property type="entry name" value="PepX_C"/>
    <property type="match status" value="1"/>
</dbReference>
<dbReference type="AlphaFoldDB" id="A0A839QKV3"/>
<keyword evidence="1" id="KW-0378">Hydrolase</keyword>
<name>A0A839QKV3_9MICC</name>
<evidence type="ECO:0000256" key="1">
    <source>
        <dbReference type="ARBA" id="ARBA00022801"/>
    </source>
</evidence>
<dbReference type="PANTHER" id="PTHR43056:SF10">
    <property type="entry name" value="COCE_NOND FAMILY, PUTATIVE (AFU_ORTHOLOGUE AFUA_7G00600)-RELATED"/>
    <property type="match status" value="1"/>
</dbReference>
<dbReference type="Pfam" id="PF02129">
    <property type="entry name" value="Peptidase_S15"/>
    <property type="match status" value="1"/>
</dbReference>
<dbReference type="Gene3D" id="1.10.3020.10">
    <property type="entry name" value="alpha-amino acid ester hydrolase ( Helical cap domain)"/>
    <property type="match status" value="1"/>
</dbReference>
<dbReference type="InterPro" id="IPR005674">
    <property type="entry name" value="CocE/Ser_esterase"/>
</dbReference>
<dbReference type="Proteomes" id="UP000523000">
    <property type="component" value="Unassembled WGS sequence"/>
</dbReference>
<dbReference type="GO" id="GO:0008239">
    <property type="term" value="F:dipeptidyl-peptidase activity"/>
    <property type="evidence" value="ECO:0007669"/>
    <property type="project" value="InterPro"/>
</dbReference>
<dbReference type="Gene3D" id="3.40.50.1820">
    <property type="entry name" value="alpha/beta hydrolase"/>
    <property type="match status" value="1"/>
</dbReference>
<comment type="caution">
    <text evidence="3">The sequence shown here is derived from an EMBL/GenBank/DDBJ whole genome shotgun (WGS) entry which is preliminary data.</text>
</comment>
<dbReference type="SUPFAM" id="SSF53474">
    <property type="entry name" value="alpha/beta-Hydrolases"/>
    <property type="match status" value="1"/>
</dbReference>
<dbReference type="SUPFAM" id="SSF49785">
    <property type="entry name" value="Galactose-binding domain-like"/>
    <property type="match status" value="1"/>
</dbReference>
<dbReference type="RefSeq" id="WP_183512397.1">
    <property type="nucleotide sequence ID" value="NZ_BAABGK010000111.1"/>
</dbReference>
<keyword evidence="4" id="KW-1185">Reference proteome</keyword>